<dbReference type="STRING" id="169427.SAMN05192548_1002176"/>
<name>A0A1M6JKR0_9BURK</name>
<dbReference type="OrthoDB" id="9029504at2"/>
<keyword evidence="1" id="KW-0175">Coiled coil</keyword>
<feature type="coiled-coil region" evidence="1">
    <location>
        <begin position="89"/>
        <end position="119"/>
    </location>
</feature>
<accession>A0A1M6JKR0</accession>
<gene>
    <name evidence="2" type="ORF">SAMN05192548_1002176</name>
</gene>
<proteinExistence type="predicted"/>
<dbReference type="Proteomes" id="UP000184395">
    <property type="component" value="Unassembled WGS sequence"/>
</dbReference>
<organism evidence="2 3">
    <name type="scientific">Paraburkholderia terricola</name>
    <dbReference type="NCBI Taxonomy" id="169427"/>
    <lineage>
        <taxon>Bacteria</taxon>
        <taxon>Pseudomonadati</taxon>
        <taxon>Pseudomonadota</taxon>
        <taxon>Betaproteobacteria</taxon>
        <taxon>Burkholderiales</taxon>
        <taxon>Burkholderiaceae</taxon>
        <taxon>Paraburkholderia</taxon>
    </lineage>
</organism>
<sequence length="285" mass="32704">MKPLYHPWIPVPVQESFERIMDETLGYPRAERECAIRLVSSEAMEKFYRHPWFSRWRWSRDAYWTSWKIWFNHAIVAATAVHSARRQALDEQRERISRLSKVLEEAVNLYAEIEDAEGAAPISLPSEFSLAFALMDAAGTNSGIVGDQSRAGYELYSQELLLPIRCADGRAYFIPSVAQMMLALSLSMEALAAQLADRKTIPWSYPQDQDIFESQKANDQRAYVRHFDRNMSDLSSEFGCSRAGEPGWRLPDSLLALQCKVALDLPELDGFVDRLRKHRLRAEDL</sequence>
<dbReference type="EMBL" id="FRAB01000002">
    <property type="protein sequence ID" value="SHJ47266.1"/>
    <property type="molecule type" value="Genomic_DNA"/>
</dbReference>
<dbReference type="RefSeq" id="WP_084561345.1">
    <property type="nucleotide sequence ID" value="NZ_CADFGY010000002.1"/>
</dbReference>
<evidence type="ECO:0000313" key="3">
    <source>
        <dbReference type="Proteomes" id="UP000184395"/>
    </source>
</evidence>
<evidence type="ECO:0000313" key="2">
    <source>
        <dbReference type="EMBL" id="SHJ47266.1"/>
    </source>
</evidence>
<reference evidence="2 3" key="1">
    <citation type="submission" date="2016-11" db="EMBL/GenBank/DDBJ databases">
        <authorList>
            <person name="Jaros S."/>
            <person name="Januszkiewicz K."/>
            <person name="Wedrychowicz H."/>
        </authorList>
    </citation>
    <scope>NUCLEOTIDE SEQUENCE [LARGE SCALE GENOMIC DNA]</scope>
    <source>
        <strain evidence="2 3">LMG 20594</strain>
    </source>
</reference>
<evidence type="ECO:0008006" key="4">
    <source>
        <dbReference type="Google" id="ProtNLM"/>
    </source>
</evidence>
<evidence type="ECO:0000256" key="1">
    <source>
        <dbReference type="SAM" id="Coils"/>
    </source>
</evidence>
<dbReference type="AlphaFoldDB" id="A0A1M6JKR0"/>
<protein>
    <recommendedName>
        <fullName evidence="4">Immunity protein 49</fullName>
    </recommendedName>
</protein>